<dbReference type="GO" id="GO:0061710">
    <property type="term" value="F:L-threonylcarbamoyladenylate synthase"/>
    <property type="evidence" value="ECO:0007669"/>
    <property type="project" value="UniProtKB-EC"/>
</dbReference>
<dbReference type="KEGG" id="ptrh:RsTaC01_1014"/>
<feature type="binding site" evidence="14">
    <location>
        <position position="101"/>
    </location>
    <ligand>
        <name>ATP</name>
        <dbReference type="ChEBI" id="CHEBI:30616"/>
    </ligand>
</feature>
<gene>
    <name evidence="16" type="ORF">RsTaC01_1014</name>
</gene>
<protein>
    <recommendedName>
        <fullName evidence="4 13">Threonylcarbamoyl-AMP synthase</fullName>
        <shortName evidence="13">TC-AMP synthase</shortName>
        <ecNumber evidence="3 13">2.7.7.87</ecNumber>
    </recommendedName>
    <alternativeName>
        <fullName evidence="11 13">L-threonylcarbamoyladenylate synthase</fullName>
    </alternativeName>
</protein>
<dbReference type="EMBL" id="AP027925">
    <property type="protein sequence ID" value="BED93058.1"/>
    <property type="molecule type" value="Genomic_DNA"/>
</dbReference>
<feature type="binding site" evidence="14">
    <location>
        <position position="139"/>
    </location>
    <ligand>
        <name>L-threonine</name>
        <dbReference type="ChEBI" id="CHEBI:57926"/>
    </ligand>
</feature>
<sequence length="299" mass="33783">MFSEKAVSKVYFAKGRPSDNPLIVHVCDLSMLEKLVTDFNSKAKVLAENFWPGPLTMILPKNNLISNLVSGNLNTVAIRIPNHEITLEVIKQSNLPLAAPSANISGSPSPTKVKHVLNDLEGKIDGILDGGDCEIGLESTVVDVSNLNNIKILRPGAITKDMLKEVLKTEIKIDKSVYHKIDENKKVSSPGMKYKHYAPKCKEIFLVKADKIKYTNYVNNVKKESLYAFCYDEDISLLKVPYISYGSRNNIKKQMKNLFDRLRYVEKIKINHLYIHIEFDDNAVYNRLLRASGFNVIKL</sequence>
<evidence type="ECO:0000256" key="14">
    <source>
        <dbReference type="PIRSR" id="PIRSR004930-1"/>
    </source>
</evidence>
<keyword evidence="5 13" id="KW-0963">Cytoplasm</keyword>
<dbReference type="SUPFAM" id="SSF55821">
    <property type="entry name" value="YrdC/RibB"/>
    <property type="match status" value="1"/>
</dbReference>
<dbReference type="PANTHER" id="PTHR17490:SF16">
    <property type="entry name" value="THREONYLCARBAMOYL-AMP SYNTHASE"/>
    <property type="match status" value="1"/>
</dbReference>
<feature type="binding site" evidence="14">
    <location>
        <position position="75"/>
    </location>
    <ligand>
        <name>ATP</name>
        <dbReference type="ChEBI" id="CHEBI:30616"/>
    </ligand>
</feature>
<comment type="similarity">
    <text evidence="2 13">Belongs to the SUA5 family.</text>
</comment>
<evidence type="ECO:0000256" key="6">
    <source>
        <dbReference type="ARBA" id="ARBA00022679"/>
    </source>
</evidence>
<dbReference type="InterPro" id="IPR017945">
    <property type="entry name" value="DHBP_synth_RibB-like_a/b_dom"/>
</dbReference>
<keyword evidence="9 13" id="KW-0547">Nucleotide-binding</keyword>
<accession>A0AA48KY44</accession>
<keyword evidence="10 13" id="KW-0067">ATP-binding</keyword>
<dbReference type="InterPro" id="IPR006070">
    <property type="entry name" value="Sua5-like_dom"/>
</dbReference>
<feature type="binding site" evidence="14">
    <location>
        <position position="20"/>
    </location>
    <ligand>
        <name>ATP</name>
        <dbReference type="ChEBI" id="CHEBI:30616"/>
    </ligand>
</feature>
<dbReference type="Gene3D" id="3.90.870.10">
    <property type="entry name" value="DHBP synthase"/>
    <property type="match status" value="1"/>
</dbReference>
<dbReference type="GO" id="GO:0000049">
    <property type="term" value="F:tRNA binding"/>
    <property type="evidence" value="ECO:0007669"/>
    <property type="project" value="TreeGrafter"/>
</dbReference>
<organism evidence="16">
    <name type="scientific">Candidatus Paraimprobicoccus trichonymphae</name>
    <dbReference type="NCBI Taxonomy" id="3033793"/>
    <lineage>
        <taxon>Bacteria</taxon>
        <taxon>Bacillati</taxon>
        <taxon>Bacillota</taxon>
        <taxon>Clostridia</taxon>
        <taxon>Candidatus Paraimprobicoccus</taxon>
    </lineage>
</organism>
<dbReference type="InterPro" id="IPR038385">
    <property type="entry name" value="Sua5/YwlC_C"/>
</dbReference>
<evidence type="ECO:0000256" key="5">
    <source>
        <dbReference type="ARBA" id="ARBA00022490"/>
    </source>
</evidence>
<evidence type="ECO:0000256" key="2">
    <source>
        <dbReference type="ARBA" id="ARBA00007663"/>
    </source>
</evidence>
<feature type="binding site" evidence="14">
    <location>
        <position position="197"/>
    </location>
    <ligand>
        <name>ATP</name>
        <dbReference type="ChEBI" id="CHEBI:30616"/>
    </ligand>
</feature>
<feature type="binding site" evidence="14">
    <location>
        <position position="154"/>
    </location>
    <ligand>
        <name>ATP</name>
        <dbReference type="ChEBI" id="CHEBI:30616"/>
    </ligand>
</feature>
<dbReference type="Proteomes" id="UP001335720">
    <property type="component" value="Chromosome"/>
</dbReference>
<dbReference type="AlphaFoldDB" id="A0AA48KY44"/>
<dbReference type="PANTHER" id="PTHR17490">
    <property type="entry name" value="SUA5"/>
    <property type="match status" value="1"/>
</dbReference>
<dbReference type="GO" id="GO:0006450">
    <property type="term" value="P:regulation of translational fidelity"/>
    <property type="evidence" value="ECO:0007669"/>
    <property type="project" value="TreeGrafter"/>
</dbReference>
<evidence type="ECO:0000256" key="12">
    <source>
        <dbReference type="ARBA" id="ARBA00048366"/>
    </source>
</evidence>
<evidence type="ECO:0000256" key="7">
    <source>
        <dbReference type="ARBA" id="ARBA00022694"/>
    </source>
</evidence>
<dbReference type="GO" id="GO:0008033">
    <property type="term" value="P:tRNA processing"/>
    <property type="evidence" value="ECO:0007669"/>
    <property type="project" value="UniProtKB-KW"/>
</dbReference>
<keyword evidence="8 13" id="KW-0548">Nucleotidyltransferase</keyword>
<dbReference type="InterPro" id="IPR050156">
    <property type="entry name" value="TC-AMP_synthase_SUA5"/>
</dbReference>
<dbReference type="NCBIfam" id="TIGR00057">
    <property type="entry name" value="L-threonylcarbamoyladenylate synthase"/>
    <property type="match status" value="1"/>
</dbReference>
<dbReference type="Pfam" id="PF03481">
    <property type="entry name" value="Sua5_C"/>
    <property type="match status" value="1"/>
</dbReference>
<evidence type="ECO:0000256" key="11">
    <source>
        <dbReference type="ARBA" id="ARBA00029774"/>
    </source>
</evidence>
<feature type="binding site" evidence="14">
    <location>
        <position position="16"/>
    </location>
    <ligand>
        <name>ATP</name>
        <dbReference type="ChEBI" id="CHEBI:30616"/>
    </ligand>
</feature>
<reference evidence="16" key="1">
    <citation type="journal article" date="2023" name="ISME J.">
        <title>Emergence of putative energy parasites within Clostridia revealed by genome analysis of a novel endosymbiotic clade.</title>
        <authorList>
            <person name="Takahashi K."/>
            <person name="Kuwahara H."/>
            <person name="Horikawa Y."/>
            <person name="Izawa K."/>
            <person name="Kato D."/>
            <person name="Inagaki T."/>
            <person name="Yuki M."/>
            <person name="Ohkuma M."/>
            <person name="Hongoh Y."/>
        </authorList>
    </citation>
    <scope>NUCLEOTIDE SEQUENCE</scope>
    <source>
        <strain evidence="16">RsTa-C01</strain>
    </source>
</reference>
<dbReference type="GO" id="GO:0005737">
    <property type="term" value="C:cytoplasm"/>
    <property type="evidence" value="ECO:0007669"/>
    <property type="project" value="UniProtKB-SubCell"/>
</dbReference>
<dbReference type="Gene3D" id="3.40.50.11030">
    <property type="entry name" value="Threonylcarbamoyl-AMP synthase, C-terminal domain"/>
    <property type="match status" value="1"/>
</dbReference>
<name>A0AA48KY44_9FIRM</name>
<dbReference type="InterPro" id="IPR010923">
    <property type="entry name" value="T(6)A37_SUA5"/>
</dbReference>
<evidence type="ECO:0000259" key="15">
    <source>
        <dbReference type="PROSITE" id="PS51163"/>
    </source>
</evidence>
<evidence type="ECO:0000256" key="9">
    <source>
        <dbReference type="ARBA" id="ARBA00022741"/>
    </source>
</evidence>
<feature type="binding site" evidence="14">
    <location>
        <position position="79"/>
    </location>
    <ligand>
        <name>L-threonine</name>
        <dbReference type="ChEBI" id="CHEBI:57926"/>
    </ligand>
</feature>
<comment type="catalytic activity">
    <reaction evidence="12 13">
        <text>L-threonine + hydrogencarbonate + ATP = L-threonylcarbamoyladenylate + diphosphate + H2O</text>
        <dbReference type="Rhea" id="RHEA:36407"/>
        <dbReference type="ChEBI" id="CHEBI:15377"/>
        <dbReference type="ChEBI" id="CHEBI:17544"/>
        <dbReference type="ChEBI" id="CHEBI:30616"/>
        <dbReference type="ChEBI" id="CHEBI:33019"/>
        <dbReference type="ChEBI" id="CHEBI:57926"/>
        <dbReference type="ChEBI" id="CHEBI:73682"/>
        <dbReference type="EC" id="2.7.7.87"/>
    </reaction>
</comment>
<dbReference type="EC" id="2.7.7.87" evidence="3 13"/>
<dbReference type="Pfam" id="PF01300">
    <property type="entry name" value="Sua5_yciO_yrdC"/>
    <property type="match status" value="1"/>
</dbReference>
<evidence type="ECO:0000256" key="10">
    <source>
        <dbReference type="ARBA" id="ARBA00022840"/>
    </source>
</evidence>
<feature type="binding site" evidence="14">
    <location>
        <position position="25"/>
    </location>
    <ligand>
        <name>L-threonine</name>
        <dbReference type="ChEBI" id="CHEBI:57926"/>
    </ligand>
</feature>
<feature type="binding site" evidence="14">
    <location>
        <position position="109"/>
    </location>
    <ligand>
        <name>ATP</name>
        <dbReference type="ChEBI" id="CHEBI:30616"/>
    </ligand>
</feature>
<evidence type="ECO:0000256" key="3">
    <source>
        <dbReference type="ARBA" id="ARBA00012584"/>
    </source>
</evidence>
<dbReference type="GO" id="GO:0005524">
    <property type="term" value="F:ATP binding"/>
    <property type="evidence" value="ECO:0007669"/>
    <property type="project" value="UniProtKB-UniRule"/>
</dbReference>
<comment type="function">
    <text evidence="13">Required for the formation of a threonylcarbamoyl group on adenosine at position 37 (t(6)A37) in tRNAs that read codons beginning with adenine.</text>
</comment>
<feature type="binding site" evidence="14">
    <location>
        <position position="99"/>
    </location>
    <ligand>
        <name>L-threonine</name>
        <dbReference type="ChEBI" id="CHEBI:57926"/>
    </ligand>
</feature>
<evidence type="ECO:0000256" key="8">
    <source>
        <dbReference type="ARBA" id="ARBA00022695"/>
    </source>
</evidence>
<keyword evidence="6 13" id="KW-0808">Transferase</keyword>
<dbReference type="InterPro" id="IPR005145">
    <property type="entry name" value="Sua5_C"/>
</dbReference>
<comment type="subcellular location">
    <subcellularLocation>
        <location evidence="1 13">Cytoplasm</location>
    </subcellularLocation>
</comment>
<keyword evidence="7 13" id="KW-0819">tRNA processing</keyword>
<proteinExistence type="inferred from homology"/>
<evidence type="ECO:0000313" key="16">
    <source>
        <dbReference type="EMBL" id="BED93058.1"/>
    </source>
</evidence>
<dbReference type="PROSITE" id="PS51163">
    <property type="entry name" value="YRDC"/>
    <property type="match status" value="1"/>
</dbReference>
<feature type="domain" description="YrdC-like" evidence="15">
    <location>
        <begin position="1"/>
        <end position="158"/>
    </location>
</feature>
<evidence type="ECO:0000256" key="13">
    <source>
        <dbReference type="PIRNR" id="PIRNR004930"/>
    </source>
</evidence>
<dbReference type="GO" id="GO:0003725">
    <property type="term" value="F:double-stranded RNA binding"/>
    <property type="evidence" value="ECO:0007669"/>
    <property type="project" value="UniProtKB-UniRule"/>
</dbReference>
<dbReference type="PIRSF" id="PIRSF004930">
    <property type="entry name" value="Tln_factor_SUA5"/>
    <property type="match status" value="1"/>
</dbReference>
<evidence type="ECO:0000256" key="4">
    <source>
        <dbReference type="ARBA" id="ARBA00015492"/>
    </source>
</evidence>
<evidence type="ECO:0000256" key="1">
    <source>
        <dbReference type="ARBA" id="ARBA00004496"/>
    </source>
</evidence>